<proteinExistence type="predicted"/>
<dbReference type="AlphaFoldDB" id="A0A6L3Y650"/>
<dbReference type="RefSeq" id="WP_151653531.1">
    <property type="nucleotide sequence ID" value="NZ_WBVX01000037.1"/>
</dbReference>
<reference evidence="1 2" key="1">
    <citation type="submission" date="2019-09" db="EMBL/GenBank/DDBJ databases">
        <title>Taxonomic organization of the family Brucellaceae based on a phylogenomic approach.</title>
        <authorList>
            <person name="Leclercq S."/>
            <person name="Cloeckaert A."/>
            <person name="Zygmunt M.S."/>
        </authorList>
    </citation>
    <scope>NUCLEOTIDE SEQUENCE [LARGE SCALE GENOMIC DNA]</scope>
    <source>
        <strain evidence="1 2">WS1830</strain>
    </source>
</reference>
<evidence type="ECO:0000313" key="2">
    <source>
        <dbReference type="Proteomes" id="UP000481643"/>
    </source>
</evidence>
<dbReference type="Proteomes" id="UP000481643">
    <property type="component" value="Unassembled WGS sequence"/>
</dbReference>
<organism evidence="1 2">
    <name type="scientific">Brucella tritici</name>
    <dbReference type="NCBI Taxonomy" id="94626"/>
    <lineage>
        <taxon>Bacteria</taxon>
        <taxon>Pseudomonadati</taxon>
        <taxon>Pseudomonadota</taxon>
        <taxon>Alphaproteobacteria</taxon>
        <taxon>Hyphomicrobiales</taxon>
        <taxon>Brucellaceae</taxon>
        <taxon>Brucella/Ochrobactrum group</taxon>
        <taxon>Brucella</taxon>
    </lineage>
</organism>
<name>A0A6L3Y650_9HYPH</name>
<evidence type="ECO:0000313" key="1">
    <source>
        <dbReference type="EMBL" id="KAB2678061.1"/>
    </source>
</evidence>
<comment type="caution">
    <text evidence="1">The sequence shown here is derived from an EMBL/GenBank/DDBJ whole genome shotgun (WGS) entry which is preliminary data.</text>
</comment>
<accession>A0A6L3Y650</accession>
<sequence length="337" mass="37826">MEKENKTAKGLKIEYRSEIDELLIDSYDIDYLIASGSKIERVGDQYFVTLTVDVTHPQLPELVSSDDFIVASFEEDAFEDHLTAIKAIAIDAWSRLKEEVKTQVETDFASLEAEFQGHGIEFERDADGDIVVDFSDTSIGFEKGSVSLPSSKETAFDVEEARQIARQKIEERIRLASIVGRTPDDRPFDVISDGTYNDISRNLVATDVGASHAGVNILNEPRTFQFDKHGLFLVAFDGRIVRDVIPAETPKHLSEVKAYYSDFGICIFKDERDGYWVGVHTNHLPVDREGWKKASNAQWVVSIRDADKAAEQLKRRLIRPTSRQAVTHPTDTVAVAS</sequence>
<gene>
    <name evidence="1" type="ORF">F9L08_24375</name>
</gene>
<protein>
    <submittedName>
        <fullName evidence="1">Uncharacterized protein</fullName>
    </submittedName>
</protein>
<dbReference type="EMBL" id="WBVX01000037">
    <property type="protein sequence ID" value="KAB2678061.1"/>
    <property type="molecule type" value="Genomic_DNA"/>
</dbReference>